<keyword evidence="3" id="KW-1185">Reference proteome</keyword>
<evidence type="ECO:0000313" key="3">
    <source>
        <dbReference type="Proteomes" id="UP001500841"/>
    </source>
</evidence>
<dbReference type="PANTHER" id="PTHR41709:SF2">
    <property type="entry name" value="CIRCADIAN CLOCK PROTEIN KAIB2"/>
    <property type="match status" value="1"/>
</dbReference>
<name>A0ABP7WKW5_9SPHI</name>
<dbReference type="Gene3D" id="3.40.30.10">
    <property type="entry name" value="Glutaredoxin"/>
    <property type="match status" value="1"/>
</dbReference>
<dbReference type="PANTHER" id="PTHR41709">
    <property type="entry name" value="KAIB-LIKE PROTEIN 1"/>
    <property type="match status" value="1"/>
</dbReference>
<dbReference type="SUPFAM" id="SSF52833">
    <property type="entry name" value="Thioredoxin-like"/>
    <property type="match status" value="1"/>
</dbReference>
<dbReference type="RefSeq" id="WP_345101282.1">
    <property type="nucleotide sequence ID" value="NZ_BAABCV010000003.1"/>
</dbReference>
<organism evidence="2 3">
    <name type="scientific">Mucilaginibacter panaciglaebae</name>
    <dbReference type="NCBI Taxonomy" id="502331"/>
    <lineage>
        <taxon>Bacteria</taxon>
        <taxon>Pseudomonadati</taxon>
        <taxon>Bacteroidota</taxon>
        <taxon>Sphingobacteriia</taxon>
        <taxon>Sphingobacteriales</taxon>
        <taxon>Sphingobacteriaceae</taxon>
        <taxon>Mucilaginibacter</taxon>
    </lineage>
</organism>
<dbReference type="CDD" id="cd02978">
    <property type="entry name" value="KaiB_like"/>
    <property type="match status" value="1"/>
</dbReference>
<dbReference type="InterPro" id="IPR011649">
    <property type="entry name" value="KaiB_domain"/>
</dbReference>
<reference evidence="3" key="1">
    <citation type="journal article" date="2019" name="Int. J. Syst. Evol. Microbiol.">
        <title>The Global Catalogue of Microorganisms (GCM) 10K type strain sequencing project: providing services to taxonomists for standard genome sequencing and annotation.</title>
        <authorList>
            <consortium name="The Broad Institute Genomics Platform"/>
            <consortium name="The Broad Institute Genome Sequencing Center for Infectious Disease"/>
            <person name="Wu L."/>
            <person name="Ma J."/>
        </authorList>
    </citation>
    <scope>NUCLEOTIDE SEQUENCE [LARGE SCALE GENOMIC DNA]</scope>
    <source>
        <strain evidence="3">JCM 17085</strain>
    </source>
</reference>
<feature type="domain" description="KaiB" evidence="1">
    <location>
        <begin position="21"/>
        <end position="102"/>
    </location>
</feature>
<evidence type="ECO:0000313" key="2">
    <source>
        <dbReference type="EMBL" id="GAA4089884.1"/>
    </source>
</evidence>
<dbReference type="EMBL" id="BAABCV010000003">
    <property type="protein sequence ID" value="GAA4089884.1"/>
    <property type="molecule type" value="Genomic_DNA"/>
</dbReference>
<dbReference type="InterPro" id="IPR039022">
    <property type="entry name" value="KaiB-like"/>
</dbReference>
<protein>
    <recommendedName>
        <fullName evidence="1">KaiB domain-containing protein</fullName>
    </recommendedName>
</protein>
<evidence type="ECO:0000259" key="1">
    <source>
        <dbReference type="SMART" id="SM01248"/>
    </source>
</evidence>
<dbReference type="Pfam" id="PF07689">
    <property type="entry name" value="KaiB"/>
    <property type="match status" value="1"/>
</dbReference>
<dbReference type="InterPro" id="IPR036249">
    <property type="entry name" value="Thioredoxin-like_sf"/>
</dbReference>
<sequence>MSNDQFDPYLGPADDGHYELRLFVAGSSPASVRAINNLKDILEQQLRDRYELDIIDIHQQPELAQLENITAVPVLLKKKPIPRRLLVGDMSDTQKVLRGLGLANEPEA</sequence>
<proteinExistence type="predicted"/>
<comment type="caution">
    <text evidence="2">The sequence shown here is derived from an EMBL/GenBank/DDBJ whole genome shotgun (WGS) entry which is preliminary data.</text>
</comment>
<gene>
    <name evidence="2" type="ORF">GCM10022392_09170</name>
</gene>
<dbReference type="SMART" id="SM01248">
    <property type="entry name" value="KaiB"/>
    <property type="match status" value="1"/>
</dbReference>
<accession>A0ABP7WKW5</accession>
<dbReference type="Proteomes" id="UP001500841">
    <property type="component" value="Unassembled WGS sequence"/>
</dbReference>